<dbReference type="RefSeq" id="WP_343772747.1">
    <property type="nucleotide sequence ID" value="NZ_BAAADV010000001.1"/>
</dbReference>
<keyword evidence="8 9" id="KW-0472">Membrane</keyword>
<dbReference type="InterPro" id="IPR050901">
    <property type="entry name" value="BP-dep_ABC_trans_perm"/>
</dbReference>
<evidence type="ECO:0000256" key="3">
    <source>
        <dbReference type="ARBA" id="ARBA00022448"/>
    </source>
</evidence>
<dbReference type="AlphaFoldDB" id="A0AAV3T6K0"/>
<dbReference type="GO" id="GO:0055085">
    <property type="term" value="P:transmembrane transport"/>
    <property type="evidence" value="ECO:0007669"/>
    <property type="project" value="InterPro"/>
</dbReference>
<dbReference type="CDD" id="cd06261">
    <property type="entry name" value="TM_PBP2"/>
    <property type="match status" value="1"/>
</dbReference>
<comment type="subcellular location">
    <subcellularLocation>
        <location evidence="1 9">Cell membrane</location>
        <topology evidence="1 9">Multi-pass membrane protein</topology>
    </subcellularLocation>
</comment>
<evidence type="ECO:0000259" key="10">
    <source>
        <dbReference type="PROSITE" id="PS50928"/>
    </source>
</evidence>
<feature type="transmembrane region" description="Helical" evidence="9">
    <location>
        <begin position="263"/>
        <end position="287"/>
    </location>
</feature>
<feature type="transmembrane region" description="Helical" evidence="9">
    <location>
        <begin position="207"/>
        <end position="225"/>
    </location>
</feature>
<feature type="transmembrane region" description="Helical" evidence="9">
    <location>
        <begin position="46"/>
        <end position="71"/>
    </location>
</feature>
<dbReference type="InterPro" id="IPR000515">
    <property type="entry name" value="MetI-like"/>
</dbReference>
<keyword evidence="12" id="KW-1185">Reference proteome</keyword>
<feature type="domain" description="ABC transmembrane type-1" evidence="10">
    <location>
        <begin position="135"/>
        <end position="328"/>
    </location>
</feature>
<accession>A0AAV3T6K0</accession>
<evidence type="ECO:0000256" key="9">
    <source>
        <dbReference type="RuleBase" id="RU363032"/>
    </source>
</evidence>
<comment type="similarity">
    <text evidence="2">Belongs to the binding-protein-dependent transport system permease family. MalFG subfamily.</text>
</comment>
<gene>
    <name evidence="11" type="ORF">GCM10009020_09540</name>
</gene>
<dbReference type="EMBL" id="BAAADV010000001">
    <property type="protein sequence ID" value="GAA0666401.1"/>
    <property type="molecule type" value="Genomic_DNA"/>
</dbReference>
<sequence>MSMRQSILQNIRDDIVHTLRWPIRVAEDVQKTIIGLREGRVTYRDVATTALASLSALVFVVLLMFPVYWVINSSIAAGTPAANLYSQGIFASPAEWNLESYGWLWGESDFFFEDGYPGGGAGFGEIWNAFLASNLANSLRLSIPTVVFSFLLIVPGAYTLSRHEFTGRKPLLYGYVMLTQVGGGLNIAALIALYVVFNAAGLTNSHLALAMFYAAGAVPFNTWLLKTFMDNIPESYTEAALVDGASRRRIVWEVILPLTKPGLAVVLIFTFLAGWNEFIVAQLMLSADSHPLSVGLYSLVDERATPWSQFAAYALTYATPVALIYFFSQRYVESGLSFGGMEG</sequence>
<dbReference type="Pfam" id="PF00528">
    <property type="entry name" value="BPD_transp_1"/>
    <property type="match status" value="1"/>
</dbReference>
<dbReference type="GO" id="GO:0005886">
    <property type="term" value="C:plasma membrane"/>
    <property type="evidence" value="ECO:0007669"/>
    <property type="project" value="UniProtKB-SubCell"/>
</dbReference>
<keyword evidence="5" id="KW-0762">Sugar transport</keyword>
<evidence type="ECO:0000313" key="11">
    <source>
        <dbReference type="EMBL" id="GAA0666401.1"/>
    </source>
</evidence>
<reference evidence="11 12" key="1">
    <citation type="journal article" date="2019" name="Int. J. Syst. Evol. Microbiol.">
        <title>The Global Catalogue of Microorganisms (GCM) 10K type strain sequencing project: providing services to taxonomists for standard genome sequencing and annotation.</title>
        <authorList>
            <consortium name="The Broad Institute Genomics Platform"/>
            <consortium name="The Broad Institute Genome Sequencing Center for Infectious Disease"/>
            <person name="Wu L."/>
            <person name="Ma J."/>
        </authorList>
    </citation>
    <scope>NUCLEOTIDE SEQUENCE [LARGE SCALE GENOMIC DNA]</scope>
    <source>
        <strain evidence="11 12">JCM 16328</strain>
    </source>
</reference>
<dbReference type="PANTHER" id="PTHR32243:SF50">
    <property type="entry name" value="MALTOSE_MALTODEXTRIN TRANSPORT SYSTEM PERMEASE PROTEIN MALG"/>
    <property type="match status" value="1"/>
</dbReference>
<keyword evidence="3 9" id="KW-0813">Transport</keyword>
<feature type="transmembrane region" description="Helical" evidence="9">
    <location>
        <begin position="141"/>
        <end position="160"/>
    </location>
</feature>
<proteinExistence type="inferred from homology"/>
<comment type="caution">
    <text evidence="11">The sequence shown here is derived from an EMBL/GenBank/DDBJ whole genome shotgun (WGS) entry which is preliminary data.</text>
</comment>
<evidence type="ECO:0000256" key="7">
    <source>
        <dbReference type="ARBA" id="ARBA00022989"/>
    </source>
</evidence>
<dbReference type="Gene3D" id="1.10.3720.10">
    <property type="entry name" value="MetI-like"/>
    <property type="match status" value="1"/>
</dbReference>
<evidence type="ECO:0000313" key="12">
    <source>
        <dbReference type="Proteomes" id="UP001500420"/>
    </source>
</evidence>
<evidence type="ECO:0000256" key="1">
    <source>
        <dbReference type="ARBA" id="ARBA00004651"/>
    </source>
</evidence>
<keyword evidence="7 9" id="KW-1133">Transmembrane helix</keyword>
<keyword evidence="4" id="KW-1003">Cell membrane</keyword>
<dbReference type="Proteomes" id="UP001500420">
    <property type="component" value="Unassembled WGS sequence"/>
</dbReference>
<evidence type="ECO:0000256" key="5">
    <source>
        <dbReference type="ARBA" id="ARBA00022597"/>
    </source>
</evidence>
<dbReference type="PANTHER" id="PTHR32243">
    <property type="entry name" value="MALTOSE TRANSPORT SYSTEM PERMEASE-RELATED"/>
    <property type="match status" value="1"/>
</dbReference>
<feature type="transmembrane region" description="Helical" evidence="9">
    <location>
        <begin position="172"/>
        <end position="195"/>
    </location>
</feature>
<dbReference type="PROSITE" id="PS50928">
    <property type="entry name" value="ABC_TM1"/>
    <property type="match status" value="1"/>
</dbReference>
<protein>
    <recommendedName>
        <fullName evidence="10">ABC transmembrane type-1 domain-containing protein</fullName>
    </recommendedName>
</protein>
<evidence type="ECO:0000256" key="2">
    <source>
        <dbReference type="ARBA" id="ARBA00009047"/>
    </source>
</evidence>
<dbReference type="SUPFAM" id="SSF161098">
    <property type="entry name" value="MetI-like"/>
    <property type="match status" value="1"/>
</dbReference>
<evidence type="ECO:0000256" key="6">
    <source>
        <dbReference type="ARBA" id="ARBA00022692"/>
    </source>
</evidence>
<evidence type="ECO:0000256" key="8">
    <source>
        <dbReference type="ARBA" id="ARBA00023136"/>
    </source>
</evidence>
<feature type="transmembrane region" description="Helical" evidence="9">
    <location>
        <begin position="307"/>
        <end position="327"/>
    </location>
</feature>
<organism evidence="11 12">
    <name type="scientific">Natronoarchaeum mannanilyticum</name>
    <dbReference type="NCBI Taxonomy" id="926360"/>
    <lineage>
        <taxon>Archaea</taxon>
        <taxon>Methanobacteriati</taxon>
        <taxon>Methanobacteriota</taxon>
        <taxon>Stenosarchaea group</taxon>
        <taxon>Halobacteria</taxon>
        <taxon>Halobacteriales</taxon>
        <taxon>Natronoarchaeaceae</taxon>
    </lineage>
</organism>
<evidence type="ECO:0000256" key="4">
    <source>
        <dbReference type="ARBA" id="ARBA00022475"/>
    </source>
</evidence>
<name>A0AAV3T6K0_9EURY</name>
<dbReference type="InterPro" id="IPR035906">
    <property type="entry name" value="MetI-like_sf"/>
</dbReference>
<keyword evidence="6 9" id="KW-0812">Transmembrane</keyword>